<dbReference type="InterPro" id="IPR036249">
    <property type="entry name" value="Thioredoxin-like_sf"/>
</dbReference>
<dbReference type="GeneID" id="115918830"/>
<feature type="domain" description="Thioredoxin" evidence="1">
    <location>
        <begin position="1"/>
        <end position="131"/>
    </location>
</feature>
<dbReference type="OMA" id="MARISVM"/>
<protein>
    <recommendedName>
        <fullName evidence="1">Thioredoxin domain-containing protein</fullName>
    </recommendedName>
</protein>
<accession>A0A7M7PAG5</accession>
<reference evidence="2" key="2">
    <citation type="submission" date="2021-01" db="UniProtKB">
        <authorList>
            <consortium name="EnsemblMetazoa"/>
        </authorList>
    </citation>
    <scope>IDENTIFICATION</scope>
</reference>
<sequence>MSGSASARFSIVELLGDKLKSKDDEEIATASICEEGKYVGLYFSAHWCPPCQAFTPTLANFYNTSTVQKGEKLLEIVFISSDKNEDQFDEYYNRMPWLALPYNLRDKKNEVSRRFKVSAIPTLIILDSVTGEVTCVDGVDEVKCDGEGKKFPWKSRPFPEIITGSFINQEMKTVTSESLKDKVLGIYFSAHWCPPCRVFTKELKSTYDKIKESGQSFEIIFASRDRAEDAFKNYFGEMPWLGFPFGDKRIGELAKLFSVQGIPKLAIVDAQGKVITADARGSVTKDPEGKEFPWYPKACCELDAVSAAMVNVESCLILFTEIEEDEEGEECTRKAMEMMKPIAEETKAAEEAKGQELACKFIVAGDDETVEGLQQFLSIADESLPMLVLLDIPRERVSCCEGKEITPDLIREYYTKFVKDELQWTTLSP</sequence>
<dbReference type="GO" id="GO:0004791">
    <property type="term" value="F:thioredoxin-disulfide reductase (NADPH) activity"/>
    <property type="evidence" value="ECO:0000318"/>
    <property type="project" value="GO_Central"/>
</dbReference>
<dbReference type="GO" id="GO:0031397">
    <property type="term" value="P:negative regulation of protein ubiquitination"/>
    <property type="evidence" value="ECO:0000318"/>
    <property type="project" value="GO_Central"/>
</dbReference>
<proteinExistence type="predicted"/>
<dbReference type="PANTHER" id="PTHR46472">
    <property type="entry name" value="NUCLEOREDOXIN"/>
    <property type="match status" value="1"/>
</dbReference>
<dbReference type="Gene3D" id="3.40.30.10">
    <property type="entry name" value="Glutaredoxin"/>
    <property type="match status" value="3"/>
</dbReference>
<evidence type="ECO:0000259" key="1">
    <source>
        <dbReference type="PROSITE" id="PS51352"/>
    </source>
</evidence>
<dbReference type="GO" id="GO:0030178">
    <property type="term" value="P:negative regulation of Wnt signaling pathway"/>
    <property type="evidence" value="ECO:0000318"/>
    <property type="project" value="GO_Central"/>
</dbReference>
<evidence type="ECO:0000313" key="3">
    <source>
        <dbReference type="Proteomes" id="UP000007110"/>
    </source>
</evidence>
<dbReference type="KEGG" id="spu:115918830"/>
<dbReference type="InParanoid" id="A0A7M7PAG5"/>
<evidence type="ECO:0000313" key="2">
    <source>
        <dbReference type="EnsemblMetazoa" id="XP_030847881"/>
    </source>
</evidence>
<dbReference type="InterPro" id="IPR013766">
    <property type="entry name" value="Thioredoxin_domain"/>
</dbReference>
<organism evidence="2 3">
    <name type="scientific">Strongylocentrotus purpuratus</name>
    <name type="common">Purple sea urchin</name>
    <dbReference type="NCBI Taxonomy" id="7668"/>
    <lineage>
        <taxon>Eukaryota</taxon>
        <taxon>Metazoa</taxon>
        <taxon>Echinodermata</taxon>
        <taxon>Eleutherozoa</taxon>
        <taxon>Echinozoa</taxon>
        <taxon>Echinoidea</taxon>
        <taxon>Euechinoidea</taxon>
        <taxon>Echinacea</taxon>
        <taxon>Camarodonta</taxon>
        <taxon>Echinidea</taxon>
        <taxon>Strongylocentrotidae</taxon>
        <taxon>Strongylocentrotus</taxon>
    </lineage>
</organism>
<dbReference type="InterPro" id="IPR012336">
    <property type="entry name" value="Thioredoxin-like_fold"/>
</dbReference>
<dbReference type="GO" id="GO:0005634">
    <property type="term" value="C:nucleus"/>
    <property type="evidence" value="ECO:0000318"/>
    <property type="project" value="GO_Central"/>
</dbReference>
<dbReference type="PROSITE" id="PS51352">
    <property type="entry name" value="THIOREDOXIN_2"/>
    <property type="match status" value="2"/>
</dbReference>
<name>A0A7M7PAG5_STRPU</name>
<dbReference type="PANTHER" id="PTHR46472:SF1">
    <property type="entry name" value="NUCLEOREDOXIN"/>
    <property type="match status" value="1"/>
</dbReference>
<keyword evidence="3" id="KW-1185">Reference proteome</keyword>
<dbReference type="RefSeq" id="XP_030847881.1">
    <property type="nucleotide sequence ID" value="XM_030992021.1"/>
</dbReference>
<dbReference type="OrthoDB" id="189920at2759"/>
<dbReference type="Proteomes" id="UP000007110">
    <property type="component" value="Unassembled WGS sequence"/>
</dbReference>
<dbReference type="AlphaFoldDB" id="A0A7M7PAG5"/>
<feature type="domain" description="Thioredoxin" evidence="1">
    <location>
        <begin position="152"/>
        <end position="310"/>
    </location>
</feature>
<dbReference type="SUPFAM" id="SSF52833">
    <property type="entry name" value="Thioredoxin-like"/>
    <property type="match status" value="2"/>
</dbReference>
<dbReference type="Pfam" id="PF13905">
    <property type="entry name" value="Thioredoxin_8"/>
    <property type="match status" value="2"/>
</dbReference>
<reference evidence="3" key="1">
    <citation type="submission" date="2015-02" db="EMBL/GenBank/DDBJ databases">
        <title>Genome sequencing for Strongylocentrotus purpuratus.</title>
        <authorList>
            <person name="Murali S."/>
            <person name="Liu Y."/>
            <person name="Vee V."/>
            <person name="English A."/>
            <person name="Wang M."/>
            <person name="Skinner E."/>
            <person name="Han Y."/>
            <person name="Muzny D.M."/>
            <person name="Worley K.C."/>
            <person name="Gibbs R.A."/>
        </authorList>
    </citation>
    <scope>NUCLEOTIDE SEQUENCE</scope>
</reference>
<dbReference type="FunCoup" id="A0A7M7PAG5">
    <property type="interactions" value="399"/>
</dbReference>
<dbReference type="EnsemblMetazoa" id="XM_030992021">
    <property type="protein sequence ID" value="XP_030847881"/>
    <property type="gene ID" value="LOC115918830"/>
</dbReference>